<keyword evidence="2" id="KW-1185">Reference proteome</keyword>
<evidence type="ECO:0000256" key="1">
    <source>
        <dbReference type="SAM" id="Phobius"/>
    </source>
</evidence>
<proteinExistence type="predicted"/>
<feature type="transmembrane region" description="Helical" evidence="1">
    <location>
        <begin position="100"/>
        <end position="116"/>
    </location>
</feature>
<evidence type="ECO:0000313" key="2">
    <source>
        <dbReference type="Proteomes" id="UP000887578"/>
    </source>
</evidence>
<dbReference type="AlphaFoldDB" id="A0A914PPJ4"/>
<protein>
    <submittedName>
        <fullName evidence="3">Uncharacterized protein</fullName>
    </submittedName>
</protein>
<keyword evidence="1" id="KW-1133">Transmembrane helix</keyword>
<keyword evidence="1" id="KW-0812">Transmembrane</keyword>
<sequence>MGSRSFITPLMNMLWEVECEYLFSGRGIIVHLPPHKAAKKRSPNFQLLKNDENIKDSDISLKSDTSKVLPLPDLPKNDFEDEENEMDAEDLSCILNCKNILILICLIILLCYYFCFKTAESNVQLPPVIQKV</sequence>
<evidence type="ECO:0000313" key="3">
    <source>
        <dbReference type="WBParaSite" id="PDA_v2.g20471.t1"/>
    </source>
</evidence>
<organism evidence="2 3">
    <name type="scientific">Panagrolaimus davidi</name>
    <dbReference type="NCBI Taxonomy" id="227884"/>
    <lineage>
        <taxon>Eukaryota</taxon>
        <taxon>Metazoa</taxon>
        <taxon>Ecdysozoa</taxon>
        <taxon>Nematoda</taxon>
        <taxon>Chromadorea</taxon>
        <taxon>Rhabditida</taxon>
        <taxon>Tylenchina</taxon>
        <taxon>Panagrolaimomorpha</taxon>
        <taxon>Panagrolaimoidea</taxon>
        <taxon>Panagrolaimidae</taxon>
        <taxon>Panagrolaimus</taxon>
    </lineage>
</organism>
<reference evidence="3" key="1">
    <citation type="submission" date="2022-11" db="UniProtKB">
        <authorList>
            <consortium name="WormBaseParasite"/>
        </authorList>
    </citation>
    <scope>IDENTIFICATION</scope>
</reference>
<name>A0A914PPJ4_9BILA</name>
<dbReference type="Proteomes" id="UP000887578">
    <property type="component" value="Unplaced"/>
</dbReference>
<keyword evidence="1" id="KW-0472">Membrane</keyword>
<accession>A0A914PPJ4</accession>
<dbReference type="WBParaSite" id="PDA_v2.g20471.t1">
    <property type="protein sequence ID" value="PDA_v2.g20471.t1"/>
    <property type="gene ID" value="PDA_v2.g20471"/>
</dbReference>